<organism evidence="5 6">
    <name type="scientific">Listeria cossartiae subsp. cayugensis</name>
    <dbReference type="NCBI Taxonomy" id="2713505"/>
    <lineage>
        <taxon>Bacteria</taxon>
        <taxon>Bacillati</taxon>
        <taxon>Bacillota</taxon>
        <taxon>Bacilli</taxon>
        <taxon>Bacillales</taxon>
        <taxon>Listeriaceae</taxon>
        <taxon>Listeria</taxon>
        <taxon>Listeria cossartiae</taxon>
    </lineage>
</organism>
<dbReference type="PROSITE" id="PS50076">
    <property type="entry name" value="DNAJ_2"/>
    <property type="match status" value="1"/>
</dbReference>
<evidence type="ECO:0000259" key="4">
    <source>
        <dbReference type="PROSITE" id="PS50076"/>
    </source>
</evidence>
<dbReference type="InterPro" id="IPR001623">
    <property type="entry name" value="DnaJ_domain"/>
</dbReference>
<dbReference type="InterPro" id="IPR036869">
    <property type="entry name" value="J_dom_sf"/>
</dbReference>
<keyword evidence="3" id="KW-0472">Membrane</keyword>
<feature type="domain" description="J" evidence="4">
    <location>
        <begin position="2"/>
        <end position="62"/>
    </location>
</feature>
<keyword evidence="3" id="KW-0812">Transmembrane</keyword>
<accession>A0A7X0ZA21</accession>
<dbReference type="GO" id="GO:0006260">
    <property type="term" value="P:DNA replication"/>
    <property type="evidence" value="ECO:0007669"/>
    <property type="project" value="UniProtKB-KW"/>
</dbReference>
<protein>
    <submittedName>
        <fullName evidence="5">Molecular chaperone DnaJ</fullName>
    </submittedName>
</protein>
<dbReference type="SUPFAM" id="SSF46565">
    <property type="entry name" value="Chaperone J-domain"/>
    <property type="match status" value="1"/>
</dbReference>
<keyword evidence="2" id="KW-0346">Stress response</keyword>
<evidence type="ECO:0000313" key="6">
    <source>
        <dbReference type="Proteomes" id="UP000559864"/>
    </source>
</evidence>
<evidence type="ECO:0000313" key="5">
    <source>
        <dbReference type="EMBL" id="MBC2248491.1"/>
    </source>
</evidence>
<gene>
    <name evidence="5" type="ORF">HCB49_00540</name>
</gene>
<proteinExistence type="predicted"/>
<evidence type="ECO:0000256" key="3">
    <source>
        <dbReference type="SAM" id="Phobius"/>
    </source>
</evidence>
<name>A0A7X0ZA21_9LIST</name>
<evidence type="ECO:0000256" key="1">
    <source>
        <dbReference type="ARBA" id="ARBA00022705"/>
    </source>
</evidence>
<dbReference type="Gene3D" id="1.10.287.110">
    <property type="entry name" value="DnaJ domain"/>
    <property type="match status" value="1"/>
</dbReference>
<feature type="transmembrane region" description="Helical" evidence="3">
    <location>
        <begin position="432"/>
        <end position="451"/>
    </location>
</feature>
<dbReference type="Proteomes" id="UP000559864">
    <property type="component" value="Unassembled WGS sequence"/>
</dbReference>
<dbReference type="RefSeq" id="WP_185603776.1">
    <property type="nucleotide sequence ID" value="NZ_JAARZC010000001.1"/>
</dbReference>
<comment type="caution">
    <text evidence="5">The sequence shown here is derived from an EMBL/GenBank/DDBJ whole genome shotgun (WGS) entry which is preliminary data.</text>
</comment>
<keyword evidence="1" id="KW-0235">DNA replication</keyword>
<sequence>MTVWEILQIEKTTDKRAIKCAYAKALKYTHPDDDPAAFQKLKESFDIALKYQESDWDMDDFEPIVFSVADDEYNTDEQTAKKPQLQLEPLELEEKEPSFMEQLNVVFANFSERINIEVWRDLLQTDSSFSMDGYDSNKTYLANFIAENAMFLPKEIIKLAFELYNLDEIVLNSFNERLAINLRNAKNLPPFSFEALENLDEHSRNTFIMTRYAAYNCLERRGIESHIKRAKIIFASDPDLELIDIISSTGKLNQATILKRINQFIEKNSENPTARMYRLFLNQKMKNPINLDDLEYALLDTYFSVPKENEFFDDIIYHVDKNKLLGFIYFDLKKYSMAYSYLIKAADTSVKSVRDRIAFCLKLDLKREKETTKNKARIQDISTELSFYSIFAYELWYLKLRPKNVFSVLFSMAKVAILIMLLTSIFAEDLNFWRVFWIIFLGNTIGVHLLFRKNIWIKYRDENREEYYRNKFANIK</sequence>
<evidence type="ECO:0000256" key="2">
    <source>
        <dbReference type="ARBA" id="ARBA00023016"/>
    </source>
</evidence>
<reference evidence="5 6" key="1">
    <citation type="submission" date="2020-03" db="EMBL/GenBank/DDBJ databases">
        <title>Soil Listeria distribution.</title>
        <authorList>
            <person name="Liao J."/>
            <person name="Wiedmann M."/>
        </authorList>
    </citation>
    <scope>NUCLEOTIDE SEQUENCE [LARGE SCALE GENOMIC DNA]</scope>
    <source>
        <strain evidence="5 6">FSL L7-0123</strain>
    </source>
</reference>
<dbReference type="AlphaFoldDB" id="A0A7X0ZA21"/>
<feature type="transmembrane region" description="Helical" evidence="3">
    <location>
        <begin position="405"/>
        <end position="426"/>
    </location>
</feature>
<keyword evidence="3" id="KW-1133">Transmembrane helix</keyword>
<dbReference type="EMBL" id="JAARZC010000001">
    <property type="protein sequence ID" value="MBC2248491.1"/>
    <property type="molecule type" value="Genomic_DNA"/>
</dbReference>